<dbReference type="PANTHER" id="PTHR33087">
    <property type="entry name" value="OS07G0539200 PROTEIN"/>
    <property type="match status" value="1"/>
</dbReference>
<reference evidence="1" key="1">
    <citation type="submission" date="2020-10" db="EMBL/GenBank/DDBJ databases">
        <authorList>
            <person name="Han B."/>
            <person name="Lu T."/>
            <person name="Zhao Q."/>
            <person name="Huang X."/>
            <person name="Zhao Y."/>
        </authorList>
    </citation>
    <scope>NUCLEOTIDE SEQUENCE</scope>
</reference>
<evidence type="ECO:0008006" key="3">
    <source>
        <dbReference type="Google" id="ProtNLM"/>
    </source>
</evidence>
<gene>
    <name evidence="1" type="ORF">NCGR_LOCUS39355</name>
</gene>
<protein>
    <recommendedName>
        <fullName evidence="3">DUF4283 domain-containing protein</fullName>
    </recommendedName>
</protein>
<evidence type="ECO:0000313" key="1">
    <source>
        <dbReference type="EMBL" id="CAD6255824.1"/>
    </source>
</evidence>
<comment type="caution">
    <text evidence="1">The sequence shown here is derived from an EMBL/GenBank/DDBJ whole genome shotgun (WGS) entry which is preliminary data.</text>
</comment>
<dbReference type="PANTHER" id="PTHR33087:SF21">
    <property type="entry name" value="OS03G0782100 PROTEIN"/>
    <property type="match status" value="1"/>
</dbReference>
<accession>A0A811Q9P8</accession>
<keyword evidence="2" id="KW-1185">Reference proteome</keyword>
<proteinExistence type="predicted"/>
<dbReference type="OrthoDB" id="688827at2759"/>
<dbReference type="Proteomes" id="UP000604825">
    <property type="component" value="Unassembled WGS sequence"/>
</dbReference>
<sequence>MALVGDLELHPQETSAVGAANSTMDEARLLAHTVVACLCRDKDDTDPEQVKRAVYSWLGVWEVDIKVVRHKTEDFLIEFECPHHRDTALDLRRLPVGNIDIRIMPWRVLPYGDHYDLRHHVCNCLEGIPLHDWNENIAKRMTYNPSDIPKEMWLTLTGDAMIAHDGPTPPRGSRGLTIKVLVHLDLIESPVDDYGRTSTPELKWHYGIVDDE</sequence>
<dbReference type="EMBL" id="CAJGYO010000010">
    <property type="protein sequence ID" value="CAD6255824.1"/>
    <property type="molecule type" value="Genomic_DNA"/>
</dbReference>
<organism evidence="1 2">
    <name type="scientific">Miscanthus lutarioriparius</name>
    <dbReference type="NCBI Taxonomy" id="422564"/>
    <lineage>
        <taxon>Eukaryota</taxon>
        <taxon>Viridiplantae</taxon>
        <taxon>Streptophyta</taxon>
        <taxon>Embryophyta</taxon>
        <taxon>Tracheophyta</taxon>
        <taxon>Spermatophyta</taxon>
        <taxon>Magnoliopsida</taxon>
        <taxon>Liliopsida</taxon>
        <taxon>Poales</taxon>
        <taxon>Poaceae</taxon>
        <taxon>PACMAD clade</taxon>
        <taxon>Panicoideae</taxon>
        <taxon>Andropogonodae</taxon>
        <taxon>Andropogoneae</taxon>
        <taxon>Saccharinae</taxon>
        <taxon>Miscanthus</taxon>
    </lineage>
</organism>
<evidence type="ECO:0000313" key="2">
    <source>
        <dbReference type="Proteomes" id="UP000604825"/>
    </source>
</evidence>
<dbReference type="AlphaFoldDB" id="A0A811Q9P8"/>
<name>A0A811Q9P8_9POAL</name>
<dbReference type="InterPro" id="IPR053253">
    <property type="entry name" value="Sex_diff_modulator"/>
</dbReference>